<evidence type="ECO:0000313" key="2">
    <source>
        <dbReference type="EMBL" id="MEQ2425059.1"/>
    </source>
</evidence>
<keyword evidence="2" id="KW-0547">Nucleotide-binding</keyword>
<feature type="domain" description="Schlafen AlbA-2" evidence="1">
    <location>
        <begin position="10"/>
        <end position="126"/>
    </location>
</feature>
<evidence type="ECO:0000313" key="3">
    <source>
        <dbReference type="Proteomes" id="UP001454086"/>
    </source>
</evidence>
<keyword evidence="3" id="KW-1185">Reference proteome</keyword>
<dbReference type="Pfam" id="PF13749">
    <property type="entry name" value="HATPase_c_4"/>
    <property type="match status" value="1"/>
</dbReference>
<dbReference type="Pfam" id="PF04326">
    <property type="entry name" value="SLFN_AlbA_2"/>
    <property type="match status" value="1"/>
</dbReference>
<protein>
    <submittedName>
        <fullName evidence="2">ATP-binding protein</fullName>
    </submittedName>
</protein>
<dbReference type="PANTHER" id="PTHR30595">
    <property type="entry name" value="GLPR-RELATED TRANSCRIPTIONAL REPRESSOR"/>
    <property type="match status" value="1"/>
</dbReference>
<evidence type="ECO:0000259" key="1">
    <source>
        <dbReference type="Pfam" id="PF04326"/>
    </source>
</evidence>
<accession>A0ABV1D3S8</accession>
<dbReference type="InterPro" id="IPR007421">
    <property type="entry name" value="Schlafen_AlbA_2_dom"/>
</dbReference>
<dbReference type="Gene3D" id="3.30.950.30">
    <property type="entry name" value="Schlafen, AAA domain"/>
    <property type="match status" value="1"/>
</dbReference>
<keyword evidence="2" id="KW-0067">ATP-binding</keyword>
<dbReference type="EMBL" id="JBBMFM010000023">
    <property type="protein sequence ID" value="MEQ2425059.1"/>
    <property type="molecule type" value="Genomic_DNA"/>
</dbReference>
<proteinExistence type="predicted"/>
<sequence>MMKVTDFIGEATEYDKKEILEERKPRSWLKSVSAFANGIGGTLIFGVSDDGMLVGLADSQTVSEKISEIIKTKMDPVPQVIMENHTEDGKDFITLKILPGQETPYYYAADGNRVAYVRVGNESIPADTAALKRLVLRGTNMTYDSVVSSYMLQDLSFTKLRSVYRMRTGAELTDSDFISFELADESGKLTNAGVLLADESPMRHSRLFCTRWYGLDKASGIMEALDDKEYSGSLVSLLQNGTEFIKNNTKKRWKKTGTGRVEMPEYPEQAVHEVLVNALIHRDYMEIGSEVHIDIFDDCMEIYSPGGMFDGSIVQNLDTDNVASKRRNPIIADIFSRMHFMERRGSGFKKIKADYRHAVNYRSGVEPLFRSTPTSFFVTLYNLNYNVPVEKVLIDPKKVAVDREKVLITPDYLSVQNAIDGLNATKGTKEKARILFGQMEFDGIFGRNDIMGIMNISITAAGNLLNHLKNAGLIKTVRGYGKGKYKFIKPEA</sequence>
<dbReference type="PANTHER" id="PTHR30595:SF6">
    <property type="entry name" value="SCHLAFEN ALBA-2 DOMAIN-CONTAINING PROTEIN"/>
    <property type="match status" value="1"/>
</dbReference>
<comment type="caution">
    <text evidence="2">The sequence shown here is derived from an EMBL/GenBank/DDBJ whole genome shotgun (WGS) entry which is preliminary data.</text>
</comment>
<dbReference type="Proteomes" id="UP001454086">
    <property type="component" value="Unassembled WGS sequence"/>
</dbReference>
<gene>
    <name evidence="2" type="ORF">WMQ36_08750</name>
</gene>
<dbReference type="RefSeq" id="WP_349118124.1">
    <property type="nucleotide sequence ID" value="NZ_JBBMFM010000023.1"/>
</dbReference>
<dbReference type="GO" id="GO:0005524">
    <property type="term" value="F:ATP binding"/>
    <property type="evidence" value="ECO:0007669"/>
    <property type="project" value="UniProtKB-KW"/>
</dbReference>
<name>A0ABV1D3S8_9FIRM</name>
<organism evidence="2 3">
    <name type="scientific">Enterocloster hominis</name>
    <name type="common">ex Hitch et al. 2024</name>
    <dbReference type="NCBI Taxonomy" id="1917870"/>
    <lineage>
        <taxon>Bacteria</taxon>
        <taxon>Bacillati</taxon>
        <taxon>Bacillota</taxon>
        <taxon>Clostridia</taxon>
        <taxon>Lachnospirales</taxon>
        <taxon>Lachnospiraceae</taxon>
        <taxon>Enterocloster</taxon>
    </lineage>
</organism>
<dbReference type="InterPro" id="IPR038461">
    <property type="entry name" value="Schlafen_AlbA_2_dom_sf"/>
</dbReference>
<reference evidence="2 3" key="1">
    <citation type="submission" date="2024-03" db="EMBL/GenBank/DDBJ databases">
        <title>Human intestinal bacterial collection.</title>
        <authorList>
            <person name="Pauvert C."/>
            <person name="Hitch T.C.A."/>
            <person name="Clavel T."/>
        </authorList>
    </citation>
    <scope>NUCLEOTIDE SEQUENCE [LARGE SCALE GENOMIC DNA]</scope>
    <source>
        <strain evidence="2 3">CLA-SR-H021</strain>
    </source>
</reference>
<dbReference type="Gene3D" id="3.30.565.60">
    <property type="match status" value="1"/>
</dbReference>
<dbReference type="InterPro" id="IPR038475">
    <property type="entry name" value="RecG_C_sf"/>
</dbReference>